<dbReference type="InterPro" id="IPR002504">
    <property type="entry name" value="NADK"/>
</dbReference>
<dbReference type="OrthoDB" id="5511344at2"/>
<dbReference type="EMBL" id="FWPT01000003">
    <property type="protein sequence ID" value="SMA43482.1"/>
    <property type="molecule type" value="Genomic_DNA"/>
</dbReference>
<dbReference type="Pfam" id="PF20143">
    <property type="entry name" value="NAD_kinase_C"/>
    <property type="match status" value="1"/>
</dbReference>
<keyword evidence="2" id="KW-1185">Reference proteome</keyword>
<dbReference type="GO" id="GO:0051287">
    <property type="term" value="F:NAD binding"/>
    <property type="evidence" value="ECO:0007669"/>
    <property type="project" value="UniProtKB-ARBA"/>
</dbReference>
<proteinExistence type="predicted"/>
<dbReference type="GO" id="GO:0006741">
    <property type="term" value="P:NADP+ biosynthetic process"/>
    <property type="evidence" value="ECO:0007669"/>
    <property type="project" value="InterPro"/>
</dbReference>
<evidence type="ECO:0000313" key="1">
    <source>
        <dbReference type="EMBL" id="SMA43482.1"/>
    </source>
</evidence>
<evidence type="ECO:0000313" key="2">
    <source>
        <dbReference type="Proteomes" id="UP000196573"/>
    </source>
</evidence>
<accession>A0A1X7AHQ6</accession>
<dbReference type="InterPro" id="IPR039065">
    <property type="entry name" value="AcoX-like"/>
</dbReference>
<dbReference type="GO" id="GO:0005524">
    <property type="term" value="F:ATP binding"/>
    <property type="evidence" value="ECO:0007669"/>
    <property type="project" value="UniProtKB-ARBA"/>
</dbReference>
<gene>
    <name evidence="1" type="ORF">EHSB41UT_01602</name>
</gene>
<dbReference type="AlphaFoldDB" id="A0A1X7AHQ6"/>
<dbReference type="Proteomes" id="UP000196573">
    <property type="component" value="Unassembled WGS sequence"/>
</dbReference>
<dbReference type="InterPro" id="IPR035966">
    <property type="entry name" value="PKF_sf"/>
</dbReference>
<dbReference type="RefSeq" id="WP_087108626.1">
    <property type="nucleotide sequence ID" value="NZ_CBCSCN010000008.1"/>
</dbReference>
<organism evidence="1 2">
    <name type="scientific">Parendozoicomonas haliclonae</name>
    <dbReference type="NCBI Taxonomy" id="1960125"/>
    <lineage>
        <taxon>Bacteria</taxon>
        <taxon>Pseudomonadati</taxon>
        <taxon>Pseudomonadota</taxon>
        <taxon>Gammaproteobacteria</taxon>
        <taxon>Oceanospirillales</taxon>
        <taxon>Endozoicomonadaceae</taxon>
        <taxon>Parendozoicomonas</taxon>
    </lineage>
</organism>
<dbReference type="Pfam" id="PF01513">
    <property type="entry name" value="NAD_kinase"/>
    <property type="match status" value="1"/>
</dbReference>
<dbReference type="GO" id="GO:0003951">
    <property type="term" value="F:NAD+ kinase activity"/>
    <property type="evidence" value="ECO:0007669"/>
    <property type="project" value="InterPro"/>
</dbReference>
<dbReference type="PANTHER" id="PTHR40697:SF2">
    <property type="entry name" value="ATP-NAD KINASE-RELATED"/>
    <property type="match status" value="1"/>
</dbReference>
<sequence length="384" mass="40228">MATLTLGLIINPLAGIGGAVGLKGSDGAETVAKALASGAQPKAEQRTRVALEKFQNLTDKVQFLTWGGDMGENLLADMGFAHKVLGHASAEQSCAEDTLKAAQAIAAQGVDLLLFAGGDGTARNICDVLPEGQPVLGIPAGVKIHSGVYGVTPGAAGEIVRGLITGQLTDIRSRDVRDLDEQAFREGRVKARHYGELLVPEAGQFLQNVKQGGREVEELVLQDIADDLNETLEDHMLLIAGPGSTTKGVFECLGLESTLLGVDVFCNGQCLAADASEQAVWKHLEHHLASGAGPVRILITAIGGQGHILGRGNQQISAAIVEAVLQKEGMDGLQVVATKTKLKALEGRPLLVDSGSPELDRRLSGTIKVITGYHDAVLYPLTSH</sequence>
<reference evidence="1 2" key="1">
    <citation type="submission" date="2017-03" db="EMBL/GenBank/DDBJ databases">
        <authorList>
            <person name="Afonso C.L."/>
            <person name="Miller P.J."/>
            <person name="Scott M.A."/>
            <person name="Spackman E."/>
            <person name="Goraichik I."/>
            <person name="Dimitrov K.M."/>
            <person name="Suarez D.L."/>
            <person name="Swayne D.E."/>
        </authorList>
    </citation>
    <scope>NUCLEOTIDE SEQUENCE [LARGE SCALE GENOMIC DNA]</scope>
    <source>
        <strain evidence="1">SB41UT1</strain>
    </source>
</reference>
<keyword evidence="1" id="KW-0418">Kinase</keyword>
<protein>
    <submittedName>
        <fullName evidence="1">ATP-NAD kinase</fullName>
    </submittedName>
</protein>
<dbReference type="PANTHER" id="PTHR40697">
    <property type="entry name" value="ACETOIN CATABOLISM PROTEIN X"/>
    <property type="match status" value="1"/>
</dbReference>
<dbReference type="SUPFAM" id="SSF53784">
    <property type="entry name" value="Phosphofructokinase"/>
    <property type="match status" value="1"/>
</dbReference>
<keyword evidence="1" id="KW-0808">Transferase</keyword>
<dbReference type="InterPro" id="IPR011386">
    <property type="entry name" value="Put_ATP-NAD_kin"/>
</dbReference>
<name>A0A1X7AHQ6_9GAMM</name>
<dbReference type="GO" id="GO:0003872">
    <property type="term" value="F:6-phosphofructokinase activity"/>
    <property type="evidence" value="ECO:0007669"/>
    <property type="project" value="InterPro"/>
</dbReference>
<dbReference type="SUPFAM" id="SSF111331">
    <property type="entry name" value="NAD kinase/diacylglycerol kinase-like"/>
    <property type="match status" value="1"/>
</dbReference>
<dbReference type="PIRSF" id="PIRSF016907">
    <property type="entry name" value="Kin_ATP-NAD"/>
    <property type="match status" value="1"/>
</dbReference>
<dbReference type="InterPro" id="IPR016064">
    <property type="entry name" value="NAD/diacylglycerol_kinase_sf"/>
</dbReference>